<feature type="compositionally biased region" description="Basic and acidic residues" evidence="2">
    <location>
        <begin position="7"/>
        <end position="20"/>
    </location>
</feature>
<feature type="coiled-coil region" evidence="1">
    <location>
        <begin position="346"/>
        <end position="373"/>
    </location>
</feature>
<keyword evidence="4" id="KW-0808">Transferase</keyword>
<sequence length="408" mass="45352">MVTSGFQEKERHSGGRSDVARVYRLDSDGAVRVSTSTQWRGGAKRAASPEHVSAADEMDGADVGPHVDIETEEAYEMDDLIHGEGCKGMATELNMVRDVHRCVAWDASRCTALECDAARCTEGGGAARHGVAWRPGAPALPGSALCRAGGGHAQPIGFARRGGEVDLGCRRDGLAGCYTDDLPTIDPDVEEYLENEEMEEAIDDAVADVLADMFSFDSNQFMDEEREEATSKALVPINDDIKAKLVDIAHRLRNSLDSLVIDCGPIRARFEEIHSQIPEALADIISPVVYLEQHRFKLEWARQRIADRRERTKLKVMIQANRLSIKEEKTKLDEMEAGPSSTQANRDRLRTREAELVAELEKCRADISSEEQKLVDLPNAIEEQRSKLKRSIKHLSDLSHPDFHFYDL</sequence>
<dbReference type="Proteomes" id="UP000000763">
    <property type="component" value="Chromosome 8"/>
</dbReference>
<reference evidence="5" key="1">
    <citation type="journal article" date="2005" name="Nature">
        <title>The map-based sequence of the rice genome.</title>
        <authorList>
            <consortium name="International rice genome sequencing project (IRGSP)"/>
            <person name="Matsumoto T."/>
            <person name="Wu J."/>
            <person name="Kanamori H."/>
            <person name="Katayose Y."/>
            <person name="Fujisawa M."/>
            <person name="Namiki N."/>
            <person name="Mizuno H."/>
            <person name="Yamamoto K."/>
            <person name="Antonio B.A."/>
            <person name="Baba T."/>
            <person name="Sakata K."/>
            <person name="Nagamura Y."/>
            <person name="Aoki H."/>
            <person name="Arikawa K."/>
            <person name="Arita K."/>
            <person name="Bito T."/>
            <person name="Chiden Y."/>
            <person name="Fujitsuka N."/>
            <person name="Fukunaka R."/>
            <person name="Hamada M."/>
            <person name="Harada C."/>
            <person name="Hayashi A."/>
            <person name="Hijishita S."/>
            <person name="Honda M."/>
            <person name="Hosokawa S."/>
            <person name="Ichikawa Y."/>
            <person name="Idonuma A."/>
            <person name="Iijima M."/>
            <person name="Ikeda M."/>
            <person name="Ikeno M."/>
            <person name="Ito K."/>
            <person name="Ito S."/>
            <person name="Ito T."/>
            <person name="Ito Y."/>
            <person name="Ito Y."/>
            <person name="Iwabuchi A."/>
            <person name="Kamiya K."/>
            <person name="Karasawa W."/>
            <person name="Kurita K."/>
            <person name="Katagiri S."/>
            <person name="Kikuta A."/>
            <person name="Kobayashi H."/>
            <person name="Kobayashi N."/>
            <person name="Machita K."/>
            <person name="Maehara T."/>
            <person name="Masukawa M."/>
            <person name="Mizubayashi T."/>
            <person name="Mukai Y."/>
            <person name="Nagasaki H."/>
            <person name="Nagata Y."/>
            <person name="Naito S."/>
            <person name="Nakashima M."/>
            <person name="Nakama Y."/>
            <person name="Nakamichi Y."/>
            <person name="Nakamura M."/>
            <person name="Meguro A."/>
            <person name="Negishi M."/>
            <person name="Ohta I."/>
            <person name="Ohta T."/>
            <person name="Okamoto M."/>
            <person name="Ono N."/>
            <person name="Saji S."/>
            <person name="Sakaguchi M."/>
            <person name="Sakai K."/>
            <person name="Shibata M."/>
            <person name="Shimokawa T."/>
            <person name="Song J."/>
            <person name="Takazaki Y."/>
            <person name="Terasawa K."/>
            <person name="Tsugane M."/>
            <person name="Tsuji K."/>
            <person name="Ueda S."/>
            <person name="Waki K."/>
            <person name="Yamagata H."/>
            <person name="Yamamoto M."/>
            <person name="Yamamoto S."/>
            <person name="Yamane H."/>
            <person name="Yoshiki S."/>
            <person name="Yoshihara R."/>
            <person name="Yukawa K."/>
            <person name="Zhong H."/>
            <person name="Yano M."/>
            <person name="Yuan Q."/>
            <person name="Ouyang S."/>
            <person name="Liu J."/>
            <person name="Jones K.M."/>
            <person name="Gansberger K."/>
            <person name="Moffat K."/>
            <person name="Hill J."/>
            <person name="Bera J."/>
            <person name="Fadrosh D."/>
            <person name="Jin S."/>
            <person name="Johri S."/>
            <person name="Kim M."/>
            <person name="Overton L."/>
            <person name="Reardon M."/>
            <person name="Tsitrin T."/>
            <person name="Vuong H."/>
            <person name="Weaver B."/>
            <person name="Ciecko A."/>
            <person name="Tallon L."/>
            <person name="Jackson J."/>
            <person name="Pai G."/>
            <person name="Aken S.V."/>
            <person name="Utterback T."/>
            <person name="Reidmuller S."/>
            <person name="Feldblyum T."/>
            <person name="Hsiao J."/>
            <person name="Zismann V."/>
            <person name="Iobst S."/>
            <person name="de Vazeille A.R."/>
            <person name="Buell C.R."/>
            <person name="Ying K."/>
            <person name="Li Y."/>
            <person name="Lu T."/>
            <person name="Huang Y."/>
            <person name="Zhao Q."/>
            <person name="Feng Q."/>
            <person name="Zhang L."/>
            <person name="Zhu J."/>
            <person name="Weng Q."/>
            <person name="Mu J."/>
            <person name="Lu Y."/>
            <person name="Fan D."/>
            <person name="Liu Y."/>
            <person name="Guan J."/>
            <person name="Zhang Y."/>
            <person name="Yu S."/>
            <person name="Liu X."/>
            <person name="Zhang Y."/>
            <person name="Hong G."/>
            <person name="Han B."/>
            <person name="Choisne N."/>
            <person name="Demange N."/>
            <person name="Orjeda G."/>
            <person name="Samain S."/>
            <person name="Cattolico L."/>
            <person name="Pelletier E."/>
            <person name="Couloux A."/>
            <person name="Segurens B."/>
            <person name="Wincker P."/>
            <person name="D'Hont A."/>
            <person name="Scarpelli C."/>
            <person name="Weissenbach J."/>
            <person name="Salanoubat M."/>
            <person name="Quetier F."/>
            <person name="Yu Y."/>
            <person name="Kim H.R."/>
            <person name="Rambo T."/>
            <person name="Currie J."/>
            <person name="Collura K."/>
            <person name="Luo M."/>
            <person name="Yang T."/>
            <person name="Ammiraju J.S.S."/>
            <person name="Engler F."/>
            <person name="Soderlund C."/>
            <person name="Wing R.A."/>
            <person name="Palmer L.E."/>
            <person name="de la Bastide M."/>
            <person name="Spiegel L."/>
            <person name="Nascimento L."/>
            <person name="Zutavern T."/>
            <person name="O'Shaughnessy A."/>
            <person name="Dike S."/>
            <person name="Dedhia N."/>
            <person name="Preston R."/>
            <person name="Balija V."/>
            <person name="McCombie W.R."/>
            <person name="Chow T."/>
            <person name="Chen H."/>
            <person name="Chung M."/>
            <person name="Chen C."/>
            <person name="Shaw J."/>
            <person name="Wu H."/>
            <person name="Hsiao K."/>
            <person name="Chao Y."/>
            <person name="Chu M."/>
            <person name="Cheng C."/>
            <person name="Hour A."/>
            <person name="Lee P."/>
            <person name="Lin S."/>
            <person name="Lin Y."/>
            <person name="Liou J."/>
            <person name="Liu S."/>
            <person name="Hsing Y."/>
            <person name="Raghuvanshi S."/>
            <person name="Mohanty A."/>
            <person name="Bharti A.K."/>
            <person name="Gaur A."/>
            <person name="Gupta V."/>
            <person name="Kumar D."/>
            <person name="Ravi V."/>
            <person name="Vij S."/>
            <person name="Kapur A."/>
            <person name="Khurana P."/>
            <person name="Khurana P."/>
            <person name="Khurana J.P."/>
            <person name="Tyagi A.K."/>
            <person name="Gaikwad K."/>
            <person name="Singh A."/>
            <person name="Dalal V."/>
            <person name="Srivastava S."/>
            <person name="Dixit A."/>
            <person name="Pal A.K."/>
            <person name="Ghazi I.A."/>
            <person name="Yadav M."/>
            <person name="Pandit A."/>
            <person name="Bhargava A."/>
            <person name="Sureshbabu K."/>
            <person name="Batra K."/>
            <person name="Sharma T.R."/>
            <person name="Mohapatra T."/>
            <person name="Singh N.K."/>
            <person name="Messing J."/>
            <person name="Nelson A.B."/>
            <person name="Fuks G."/>
            <person name="Kavchok S."/>
            <person name="Keizer G."/>
            <person name="Linton E."/>
            <person name="Llaca V."/>
            <person name="Song R."/>
            <person name="Tanyolac B."/>
            <person name="Young S."/>
            <person name="Ho-Il K."/>
            <person name="Hahn J.H."/>
            <person name="Sangsakoo G."/>
            <person name="Vanavichit A."/>
            <person name="de Mattos Luiz.A.T."/>
            <person name="Zimmer P.D."/>
            <person name="Malone G."/>
            <person name="Dellagostin O."/>
            <person name="de Oliveira A.C."/>
            <person name="Bevan M."/>
            <person name="Bancroft I."/>
            <person name="Minx P."/>
            <person name="Cordum H."/>
            <person name="Wilson R."/>
            <person name="Cheng Z."/>
            <person name="Jin W."/>
            <person name="Jiang J."/>
            <person name="Leong S.A."/>
            <person name="Iwama H."/>
            <person name="Gojobori T."/>
            <person name="Itoh T."/>
            <person name="Niimura Y."/>
            <person name="Fujii Y."/>
            <person name="Habara T."/>
            <person name="Sakai H."/>
            <person name="Sato Y."/>
            <person name="Wilson G."/>
            <person name="Kumar K."/>
            <person name="McCouch S."/>
            <person name="Juretic N."/>
            <person name="Hoen D."/>
            <person name="Wright S."/>
            <person name="Bruskiewich R."/>
            <person name="Bureau T."/>
            <person name="Miyao A."/>
            <person name="Hirochika H."/>
            <person name="Nishikawa T."/>
            <person name="Kadowaki K."/>
            <person name="Sugiura M."/>
            <person name="Burr B."/>
            <person name="Sasaki T."/>
        </authorList>
    </citation>
    <scope>NUCLEOTIDE SEQUENCE [LARGE SCALE GENOMIC DNA]</scope>
    <source>
        <strain evidence="5">cv. Nipponbare</strain>
    </source>
</reference>
<evidence type="ECO:0000313" key="4">
    <source>
        <dbReference type="EMBL" id="BAD03470.1"/>
    </source>
</evidence>
<proteinExistence type="predicted"/>
<reference evidence="5" key="2">
    <citation type="journal article" date="2008" name="Nucleic Acids Res.">
        <title>The rice annotation project database (RAP-DB): 2008 update.</title>
        <authorList>
            <consortium name="The rice annotation project (RAP)"/>
        </authorList>
    </citation>
    <scope>GENOME REANNOTATION</scope>
    <source>
        <strain evidence="5">cv. Nipponbare</strain>
    </source>
</reference>
<feature type="region of interest" description="Disordered" evidence="2">
    <location>
        <begin position="34"/>
        <end position="63"/>
    </location>
</feature>
<dbReference type="GO" id="GO:0008483">
    <property type="term" value="F:transaminase activity"/>
    <property type="evidence" value="ECO:0007669"/>
    <property type="project" value="UniProtKB-KW"/>
</dbReference>
<feature type="region of interest" description="Disordered" evidence="2">
    <location>
        <begin position="1"/>
        <end position="20"/>
    </location>
</feature>
<protein>
    <submittedName>
        <fullName evidence="4">Aminotransferase-like protein</fullName>
    </submittedName>
</protein>
<evidence type="ECO:0000256" key="2">
    <source>
        <dbReference type="SAM" id="MobiDB-lite"/>
    </source>
</evidence>
<gene>
    <name evidence="4" type="primary">B1104G07.10</name>
</gene>
<name>Q6Z5Z0_ORYSJ</name>
<keyword evidence="4" id="KW-0032">Aminotransferase</keyword>
<evidence type="ECO:0000313" key="5">
    <source>
        <dbReference type="Proteomes" id="UP000000763"/>
    </source>
</evidence>
<feature type="domain" description="DUF1409" evidence="3">
    <location>
        <begin position="251"/>
        <end position="298"/>
    </location>
</feature>
<evidence type="ECO:0000259" key="3">
    <source>
        <dbReference type="Pfam" id="PF07197"/>
    </source>
</evidence>
<accession>Q6Z5Z0</accession>
<keyword evidence="1" id="KW-0175">Coiled coil</keyword>
<dbReference type="EMBL" id="AP005096">
    <property type="protein sequence ID" value="BAD03470.1"/>
    <property type="molecule type" value="Genomic_DNA"/>
</dbReference>
<dbReference type="AlphaFoldDB" id="Q6Z5Z0"/>
<evidence type="ECO:0000256" key="1">
    <source>
        <dbReference type="SAM" id="Coils"/>
    </source>
</evidence>
<dbReference type="InterPro" id="IPR010811">
    <property type="entry name" value="DUF1409"/>
</dbReference>
<dbReference type="Pfam" id="PF07197">
    <property type="entry name" value="DUF1409"/>
    <property type="match status" value="1"/>
</dbReference>
<organism evidence="4 5">
    <name type="scientific">Oryza sativa subsp. japonica</name>
    <name type="common">Rice</name>
    <dbReference type="NCBI Taxonomy" id="39947"/>
    <lineage>
        <taxon>Eukaryota</taxon>
        <taxon>Viridiplantae</taxon>
        <taxon>Streptophyta</taxon>
        <taxon>Embryophyta</taxon>
        <taxon>Tracheophyta</taxon>
        <taxon>Spermatophyta</taxon>
        <taxon>Magnoliopsida</taxon>
        <taxon>Liliopsida</taxon>
        <taxon>Poales</taxon>
        <taxon>Poaceae</taxon>
        <taxon>BOP clade</taxon>
        <taxon>Oryzoideae</taxon>
        <taxon>Oryzeae</taxon>
        <taxon>Oryzinae</taxon>
        <taxon>Oryza</taxon>
        <taxon>Oryza sativa</taxon>
    </lineage>
</organism>